<evidence type="ECO:0000313" key="1">
    <source>
        <dbReference type="EMBL" id="MFC6790552.1"/>
    </source>
</evidence>
<dbReference type="Pfam" id="PF13455">
    <property type="entry name" value="MUG113"/>
    <property type="match status" value="1"/>
</dbReference>
<protein>
    <submittedName>
        <fullName evidence="1">GIY-YIG nuclease family protein</fullName>
    </submittedName>
</protein>
<sequence length="164" mass="18419">MTRPLVEREYSAIYAIGNDGGPQKIGFSYAPNVRAAALSERGKPRLKVHGFVVVATSDARQIERLAHWMLRDKALGEERFAVTPDEATTAIAKAAERFYDEGARAPGPPRHRHLAPTLPQELLRRLEEWRAQQRPIPNKSEAARMLIEMALDAVEKASQPREKD</sequence>
<proteinExistence type="predicted"/>
<keyword evidence="2" id="KW-1185">Reference proteome</keyword>
<dbReference type="EMBL" id="JBHSWN010000001">
    <property type="protein sequence ID" value="MFC6790552.1"/>
    <property type="molecule type" value="Genomic_DNA"/>
</dbReference>
<gene>
    <name evidence="1" type="ORF">ACFQE0_13645</name>
</gene>
<organism evidence="1 2">
    <name type="scientific">Methylobacterium komagatae</name>
    <dbReference type="NCBI Taxonomy" id="374425"/>
    <lineage>
        <taxon>Bacteria</taxon>
        <taxon>Pseudomonadati</taxon>
        <taxon>Pseudomonadota</taxon>
        <taxon>Alphaproteobacteria</taxon>
        <taxon>Hyphomicrobiales</taxon>
        <taxon>Methylobacteriaceae</taxon>
        <taxon>Methylobacterium</taxon>
    </lineage>
</organism>
<comment type="caution">
    <text evidence="1">The sequence shown here is derived from an EMBL/GenBank/DDBJ whole genome shotgun (WGS) entry which is preliminary data.</text>
</comment>
<reference evidence="2" key="1">
    <citation type="journal article" date="2019" name="Int. J. Syst. Evol. Microbiol.">
        <title>The Global Catalogue of Microorganisms (GCM) 10K type strain sequencing project: providing services to taxonomists for standard genome sequencing and annotation.</title>
        <authorList>
            <consortium name="The Broad Institute Genomics Platform"/>
            <consortium name="The Broad Institute Genome Sequencing Center for Infectious Disease"/>
            <person name="Wu L."/>
            <person name="Ma J."/>
        </authorList>
    </citation>
    <scope>NUCLEOTIDE SEQUENCE [LARGE SCALE GENOMIC DNA]</scope>
    <source>
        <strain evidence="2">CCUG 48316</strain>
    </source>
</reference>
<dbReference type="RefSeq" id="WP_378970454.1">
    <property type="nucleotide sequence ID" value="NZ_JBHSWN010000001.1"/>
</dbReference>
<evidence type="ECO:0000313" key="2">
    <source>
        <dbReference type="Proteomes" id="UP001596292"/>
    </source>
</evidence>
<dbReference type="Proteomes" id="UP001596292">
    <property type="component" value="Unassembled WGS sequence"/>
</dbReference>
<accession>A0ABW2BJF3</accession>
<name>A0ABW2BJF3_9HYPH</name>